<gene>
    <name evidence="1" type="ORF">HMPREF9453_01667</name>
</gene>
<organism evidence="1 2">
    <name type="scientific">Dialister succinatiphilus YIT 11850</name>
    <dbReference type="NCBI Taxonomy" id="742743"/>
    <lineage>
        <taxon>Bacteria</taxon>
        <taxon>Bacillati</taxon>
        <taxon>Bacillota</taxon>
        <taxon>Negativicutes</taxon>
        <taxon>Veillonellales</taxon>
        <taxon>Veillonellaceae</taxon>
        <taxon>Dialister</taxon>
    </lineage>
</organism>
<dbReference type="EMBL" id="ADLT01000053">
    <property type="protein sequence ID" value="EHO62377.1"/>
    <property type="molecule type" value="Genomic_DNA"/>
</dbReference>
<dbReference type="RefSeq" id="WP_008860161.1">
    <property type="nucleotide sequence ID" value="NZ_JH591188.1"/>
</dbReference>
<comment type="caution">
    <text evidence="1">The sequence shown here is derived from an EMBL/GenBank/DDBJ whole genome shotgun (WGS) entry which is preliminary data.</text>
</comment>
<dbReference type="InterPro" id="IPR007197">
    <property type="entry name" value="rSAM"/>
</dbReference>
<dbReference type="OrthoDB" id="9177417at2"/>
<dbReference type="PATRIC" id="fig|742743.3.peg.1693"/>
<name>H1D229_9FIRM</name>
<dbReference type="STRING" id="742743.HMPREF9453_01667"/>
<dbReference type="SUPFAM" id="SSF102114">
    <property type="entry name" value="Radical SAM enzymes"/>
    <property type="match status" value="1"/>
</dbReference>
<dbReference type="eggNOG" id="COG0502">
    <property type="taxonomic scope" value="Bacteria"/>
</dbReference>
<keyword evidence="2" id="KW-1185">Reference proteome</keyword>
<dbReference type="AlphaFoldDB" id="H1D229"/>
<evidence type="ECO:0008006" key="3">
    <source>
        <dbReference type="Google" id="ProtNLM"/>
    </source>
</evidence>
<evidence type="ECO:0000313" key="1">
    <source>
        <dbReference type="EMBL" id="EHO62377.1"/>
    </source>
</evidence>
<proteinExistence type="predicted"/>
<dbReference type="InterPro" id="IPR058240">
    <property type="entry name" value="rSAM_sf"/>
</dbReference>
<evidence type="ECO:0000313" key="2">
    <source>
        <dbReference type="Proteomes" id="UP000003277"/>
    </source>
</evidence>
<accession>H1D229</accession>
<sequence>MNIIHDKYIIQNETYLKGMILTNGIVFTQNALNVALIEKAKIQNQVYNMPINSEANRPQELIITNRKDNYSTVVSCVSPVDESKAVIIDADYSGELLAIVNKKILDDVVIHYVQEPTYYHKRITNGELVKRYVSACGLDELDILPWKGCSISKPCRFCGVNNYIRRGDVTATAVASSICFWNKRSYDYLRNLQEAINIALKDACYKEHFHLILIAGNLANDKLDLECRIFSEIAQFIMPLAGHKSREGIVAVISPPNDINLLRLLKNSGVTNVVFNLEAVTEEGFKKYCPGKNDLGFNYFMDRLNAAVDIFGKGHVWSNLVLGLESVDLMLPECEALAERGVVMSANVLHFDKGNTLDCGAPELGDVVNFFFELERINSKHNFIPFYCAKALRTSLTNEAHEKRIVLK</sequence>
<dbReference type="NCBIfam" id="NF045502">
    <property type="entry name" value="variant_rSAM"/>
    <property type="match status" value="1"/>
</dbReference>
<dbReference type="HOGENOM" id="CLU_692331_0_0_9"/>
<reference evidence="1 2" key="1">
    <citation type="submission" date="2011-11" db="EMBL/GenBank/DDBJ databases">
        <title>The Genome Sequence of Dialister succinatiphilus YIT 11850.</title>
        <authorList>
            <consortium name="The Broad Institute Genome Sequencing Platform"/>
            <person name="Earl A."/>
            <person name="Ward D."/>
            <person name="Feldgarden M."/>
            <person name="Gevers D."/>
            <person name="Morotomi M."/>
            <person name="Young S.K."/>
            <person name="Zeng Q."/>
            <person name="Gargeya S."/>
            <person name="Fitzgerald M."/>
            <person name="Haas B."/>
            <person name="Abouelleil A."/>
            <person name="Alvarado L."/>
            <person name="Arachchi H.M."/>
            <person name="Berlin A."/>
            <person name="Brown A."/>
            <person name="Chapman S.B."/>
            <person name="Dunbar C."/>
            <person name="Gearin G."/>
            <person name="Goldberg J."/>
            <person name="Griggs A."/>
            <person name="Gujja S."/>
            <person name="Heiman D."/>
            <person name="Howarth C."/>
            <person name="Lui A."/>
            <person name="MacDonald P.J.P."/>
            <person name="Montmayeur A."/>
            <person name="Murphy C."/>
            <person name="Neiman D."/>
            <person name="Pearson M."/>
            <person name="Priest M."/>
            <person name="Roberts A."/>
            <person name="Saif S."/>
            <person name="Shea T."/>
            <person name="Sisk P."/>
            <person name="Stolte C."/>
            <person name="Sykes S."/>
            <person name="Wortman J."/>
            <person name="Nusbaum C."/>
            <person name="Birren B."/>
        </authorList>
    </citation>
    <scope>NUCLEOTIDE SEQUENCE [LARGE SCALE GENOMIC DNA]</scope>
    <source>
        <strain evidence="1 2">YIT 11850</strain>
    </source>
</reference>
<dbReference type="GO" id="GO:0051536">
    <property type="term" value="F:iron-sulfur cluster binding"/>
    <property type="evidence" value="ECO:0007669"/>
    <property type="project" value="InterPro"/>
</dbReference>
<protein>
    <recommendedName>
        <fullName evidence="3">Elp3/MiaA/NifB-like radical SAM core domain-containing protein</fullName>
    </recommendedName>
</protein>
<dbReference type="SFLD" id="SFLDS00029">
    <property type="entry name" value="Radical_SAM"/>
    <property type="match status" value="1"/>
</dbReference>
<dbReference type="Proteomes" id="UP000003277">
    <property type="component" value="Unassembled WGS sequence"/>
</dbReference>
<dbReference type="GO" id="GO:0003824">
    <property type="term" value="F:catalytic activity"/>
    <property type="evidence" value="ECO:0007669"/>
    <property type="project" value="InterPro"/>
</dbReference>